<dbReference type="GO" id="GO:0048471">
    <property type="term" value="C:perinuclear region of cytoplasm"/>
    <property type="evidence" value="ECO:0007669"/>
    <property type="project" value="TreeGrafter"/>
</dbReference>
<evidence type="ECO:0000256" key="2">
    <source>
        <dbReference type="ARBA" id="ARBA00022614"/>
    </source>
</evidence>
<feature type="compositionally biased region" description="Polar residues" evidence="4">
    <location>
        <begin position="224"/>
        <end position="233"/>
    </location>
</feature>
<dbReference type="Pfam" id="PF13516">
    <property type="entry name" value="LRR_6"/>
    <property type="match status" value="3"/>
</dbReference>
<dbReference type="GO" id="GO:0005829">
    <property type="term" value="C:cytosol"/>
    <property type="evidence" value="ECO:0007669"/>
    <property type="project" value="TreeGrafter"/>
</dbReference>
<dbReference type="SMART" id="SM00368">
    <property type="entry name" value="LRR_RI"/>
    <property type="match status" value="8"/>
</dbReference>
<organism evidence="5 6">
    <name type="scientific">Elysia marginata</name>
    <dbReference type="NCBI Taxonomy" id="1093978"/>
    <lineage>
        <taxon>Eukaryota</taxon>
        <taxon>Metazoa</taxon>
        <taxon>Spiralia</taxon>
        <taxon>Lophotrochozoa</taxon>
        <taxon>Mollusca</taxon>
        <taxon>Gastropoda</taxon>
        <taxon>Heterobranchia</taxon>
        <taxon>Euthyneura</taxon>
        <taxon>Panpulmonata</taxon>
        <taxon>Sacoglossa</taxon>
        <taxon>Placobranchoidea</taxon>
        <taxon>Plakobranchidae</taxon>
        <taxon>Elysia</taxon>
    </lineage>
</organism>
<dbReference type="InterPro" id="IPR001611">
    <property type="entry name" value="Leu-rich_rpt"/>
</dbReference>
<evidence type="ECO:0000256" key="3">
    <source>
        <dbReference type="ARBA" id="ARBA00022737"/>
    </source>
</evidence>
<dbReference type="GO" id="GO:0005096">
    <property type="term" value="F:GTPase activator activity"/>
    <property type="evidence" value="ECO:0007669"/>
    <property type="project" value="UniProtKB-KW"/>
</dbReference>
<dbReference type="SUPFAM" id="SSF47986">
    <property type="entry name" value="DEATH domain"/>
    <property type="match status" value="1"/>
</dbReference>
<dbReference type="CDD" id="cd01671">
    <property type="entry name" value="CARD"/>
    <property type="match status" value="1"/>
</dbReference>
<feature type="compositionally biased region" description="Polar residues" evidence="4">
    <location>
        <begin position="90"/>
        <end position="107"/>
    </location>
</feature>
<keyword evidence="6" id="KW-1185">Reference proteome</keyword>
<dbReference type="PANTHER" id="PTHR24113:SF12">
    <property type="entry name" value="RAN GTPASE-ACTIVATING PROTEIN 1"/>
    <property type="match status" value="1"/>
</dbReference>
<sequence length="837" mass="91031">MSVCSLLRGVERAFCTRSPSGRAHATCNSQAQETVSLREFPQLNLLDGSESQDEGGWRFWRRFSARARSERAINKTGATRERQRPEITLLETSAETEQSPECLTDNQPRPGPLSAPLPDVVEKAPGPTRLSGPNGVAPPKPPRLFLYRTPSNVSRHSKTSSVTDGNFTSGNIRKVAETSGSSVVVVQQPQSSPTGRPYHSIKTSENNNLPEQVTRNHAGESPGKLSQANNSPAPTDGQRSAGFHIAQPGQDCNPASPPSAHTENTNGHEDAGEVRPVLNATPGLLAAVPHRKSKIKSPEMSSRRHHHARSRRRSNDKTCTSGDAKSRQRHIMVSISELLRQSLDPYPLLEPLKRAGVLTNVDMQSFLGHHDRKSVCEGLADLVGESGPQAINIFSDALTNTGTCSEILEVLQVMREMDRIVHDVAHDPVSPPPRVCGEHVEDETTVTEEEKSLRYDVGYLAPDHTLKPLVELERAQRLSRASLSTRNSAYSLLETSTDLGVFPGLVMVSVCVAGHNLSGPRALCLADLLRETRCVCELKVGRTRLTGQDVVELAAALTDNCTVHSLDLRLNTIDNTGAEALAGLLRSSKTLRELNLSSCGLSQQSLRTVVAAVGANRSLFDLDLSFLEIGDDSGPCVRDMLRTNAGLRKLRLRSNNLSWSGCYVIAEGLTRNTGLQVLDLSRNTLEDAGIQALAKFLPDTSISELYVENCGITSSGCEHLGDVVTRCKRLKTLDASTNLLTDVGIGKLASALERSSSIQNVGLNMCGLTNDGFSKLLDTLEKNTCVLQVKLCYNNLGHTEHSNPQATTDNLRYRLRIVTSSRPKLKILLWGNPIDES</sequence>
<dbReference type="SUPFAM" id="SSF52047">
    <property type="entry name" value="RNI-like"/>
    <property type="match status" value="1"/>
</dbReference>
<dbReference type="GO" id="GO:0031267">
    <property type="term" value="F:small GTPase binding"/>
    <property type="evidence" value="ECO:0007669"/>
    <property type="project" value="TreeGrafter"/>
</dbReference>
<evidence type="ECO:0000256" key="1">
    <source>
        <dbReference type="ARBA" id="ARBA00022468"/>
    </source>
</evidence>
<keyword evidence="3" id="KW-0677">Repeat</keyword>
<dbReference type="AlphaFoldDB" id="A0AAV4IRM1"/>
<keyword evidence="1" id="KW-0343">GTPase activation</keyword>
<feature type="compositionally biased region" description="Polar residues" evidence="4">
    <location>
        <begin position="201"/>
        <end position="215"/>
    </location>
</feature>
<accession>A0AAV4IRM1</accession>
<dbReference type="EMBL" id="BMAT01006384">
    <property type="protein sequence ID" value="GFS11636.1"/>
    <property type="molecule type" value="Genomic_DNA"/>
</dbReference>
<proteinExistence type="predicted"/>
<protein>
    <submittedName>
        <fullName evidence="5">NACHT, LRR and PYD domains-containing protein 5</fullName>
    </submittedName>
</protein>
<feature type="compositionally biased region" description="Basic residues" evidence="4">
    <location>
        <begin position="303"/>
        <end position="314"/>
    </location>
</feature>
<name>A0AAV4IRM1_9GAST</name>
<reference evidence="5 6" key="1">
    <citation type="journal article" date="2021" name="Elife">
        <title>Chloroplast acquisition without the gene transfer in kleptoplastic sea slugs, Plakobranchus ocellatus.</title>
        <authorList>
            <person name="Maeda T."/>
            <person name="Takahashi S."/>
            <person name="Yoshida T."/>
            <person name="Shimamura S."/>
            <person name="Takaki Y."/>
            <person name="Nagai Y."/>
            <person name="Toyoda A."/>
            <person name="Suzuki Y."/>
            <person name="Arimoto A."/>
            <person name="Ishii H."/>
            <person name="Satoh N."/>
            <person name="Nishiyama T."/>
            <person name="Hasebe M."/>
            <person name="Maruyama T."/>
            <person name="Minagawa J."/>
            <person name="Obokata J."/>
            <person name="Shigenobu S."/>
        </authorList>
    </citation>
    <scope>NUCLEOTIDE SEQUENCE [LARGE SCALE GENOMIC DNA]</scope>
</reference>
<gene>
    <name evidence="5" type="ORF">ElyMa_003091500</name>
</gene>
<dbReference type="InterPro" id="IPR011029">
    <property type="entry name" value="DEATH-like_dom_sf"/>
</dbReference>
<feature type="compositionally biased region" description="Basic and acidic residues" evidence="4">
    <location>
        <begin position="71"/>
        <end position="85"/>
    </location>
</feature>
<feature type="compositionally biased region" description="Polar residues" evidence="4">
    <location>
        <begin position="149"/>
        <end position="171"/>
    </location>
</feature>
<evidence type="ECO:0000313" key="6">
    <source>
        <dbReference type="Proteomes" id="UP000762676"/>
    </source>
</evidence>
<dbReference type="GO" id="GO:0005634">
    <property type="term" value="C:nucleus"/>
    <property type="evidence" value="ECO:0007669"/>
    <property type="project" value="TreeGrafter"/>
</dbReference>
<dbReference type="Proteomes" id="UP000762676">
    <property type="component" value="Unassembled WGS sequence"/>
</dbReference>
<dbReference type="Gene3D" id="1.10.533.10">
    <property type="entry name" value="Death Domain, Fas"/>
    <property type="match status" value="1"/>
</dbReference>
<dbReference type="Gene3D" id="3.80.10.10">
    <property type="entry name" value="Ribonuclease Inhibitor"/>
    <property type="match status" value="1"/>
</dbReference>
<dbReference type="PANTHER" id="PTHR24113">
    <property type="entry name" value="RAN GTPASE-ACTIVATING PROTEIN 1"/>
    <property type="match status" value="1"/>
</dbReference>
<evidence type="ECO:0000313" key="5">
    <source>
        <dbReference type="EMBL" id="GFS11636.1"/>
    </source>
</evidence>
<keyword evidence="2" id="KW-0433">Leucine-rich repeat</keyword>
<dbReference type="GO" id="GO:0006913">
    <property type="term" value="P:nucleocytoplasmic transport"/>
    <property type="evidence" value="ECO:0007669"/>
    <property type="project" value="TreeGrafter"/>
</dbReference>
<dbReference type="InterPro" id="IPR027038">
    <property type="entry name" value="RanGap"/>
</dbReference>
<feature type="compositionally biased region" description="Low complexity" evidence="4">
    <location>
        <begin position="181"/>
        <end position="193"/>
    </location>
</feature>
<evidence type="ECO:0000256" key="4">
    <source>
        <dbReference type="SAM" id="MobiDB-lite"/>
    </source>
</evidence>
<comment type="caution">
    <text evidence="5">The sequence shown here is derived from an EMBL/GenBank/DDBJ whole genome shotgun (WGS) entry which is preliminary data.</text>
</comment>
<feature type="region of interest" description="Disordered" evidence="4">
    <location>
        <begin position="71"/>
        <end position="327"/>
    </location>
</feature>
<dbReference type="InterPro" id="IPR032675">
    <property type="entry name" value="LRR_dom_sf"/>
</dbReference>